<protein>
    <submittedName>
        <fullName evidence="7">Resolvase domain-containing protein</fullName>
    </submittedName>
</protein>
<keyword evidence="4" id="KW-0238">DNA-binding</keyword>
<keyword evidence="5" id="KW-0233">DNA recombination</keyword>
<dbReference type="FunFam" id="3.40.50.1390:FF:000001">
    <property type="entry name" value="DNA recombinase"/>
    <property type="match status" value="1"/>
</dbReference>
<dbReference type="EMBL" id="KJ461679">
    <property type="protein sequence ID" value="AIA08947.1"/>
    <property type="molecule type" value="Genomic_DNA"/>
</dbReference>
<dbReference type="Pfam" id="PF00239">
    <property type="entry name" value="Resolvase"/>
    <property type="match status" value="1"/>
</dbReference>
<dbReference type="InterPro" id="IPR006119">
    <property type="entry name" value="Resolv_N"/>
</dbReference>
<organism evidence="7">
    <name type="scientific">Rhizorhabdus wittichii (strain DC-6 / KACC 16600)</name>
    <name type="common">Sphingomonas wittichii</name>
    <dbReference type="NCBI Taxonomy" id="1283312"/>
    <lineage>
        <taxon>Bacteria</taxon>
        <taxon>Pseudomonadati</taxon>
        <taxon>Pseudomonadota</taxon>
        <taxon>Alphaproteobacteria</taxon>
        <taxon>Sphingomonadales</taxon>
        <taxon>Sphingomonadaceae</taxon>
        <taxon>Rhizorhabdus</taxon>
    </lineage>
</organism>
<evidence type="ECO:0000256" key="2">
    <source>
        <dbReference type="ARBA" id="ARBA00022908"/>
    </source>
</evidence>
<dbReference type="InterPro" id="IPR036162">
    <property type="entry name" value="Resolvase-like_N_sf"/>
</dbReference>
<sequence length="212" mass="23705">MPHWPPDTAVCERQDLTRAPYLIGYARVSKGDEQSNAAQRRALDAAGCRRVFEEIASGGRWDRPKLLEMIGQLRDSDVVVVWKLDRLSRSLKDLLHIMERIEAAGAGFRSLTEAIDTTTAAGRMMMQMVGSFAEFERAMIRERTSAGLAQARAEGRIGGRRRKLGEKQRREIAESVISGRKSGAEMARLYHVSEPTVSRIVAAHRQTMELPA</sequence>
<dbReference type="GO" id="GO:0000150">
    <property type="term" value="F:DNA strand exchange activity"/>
    <property type="evidence" value="ECO:0007669"/>
    <property type="project" value="UniProtKB-KW"/>
</dbReference>
<dbReference type="InterPro" id="IPR050639">
    <property type="entry name" value="SSR_resolvase"/>
</dbReference>
<dbReference type="Gene3D" id="3.40.50.1390">
    <property type="entry name" value="Resolvase, N-terminal catalytic domain"/>
    <property type="match status" value="1"/>
</dbReference>
<dbReference type="SUPFAM" id="SSF53041">
    <property type="entry name" value="Resolvase-like"/>
    <property type="match status" value="1"/>
</dbReference>
<dbReference type="AlphaFoldDB" id="A0A059WM70"/>
<comment type="similarity">
    <text evidence="1">Belongs to the site-specific recombinase resolvase family.</text>
</comment>
<evidence type="ECO:0000256" key="1">
    <source>
        <dbReference type="ARBA" id="ARBA00009913"/>
    </source>
</evidence>
<dbReference type="SMART" id="SM00857">
    <property type="entry name" value="Resolvase"/>
    <property type="match status" value="1"/>
</dbReference>
<name>A0A059WM70_RHIWD</name>
<reference evidence="7" key="2">
    <citation type="submission" date="2014-02" db="EMBL/GenBank/DDBJ databases">
        <authorList>
            <person name="Qing C."/>
            <person name="Jian H."/>
        </authorList>
    </citation>
    <scope>NUCLEOTIDE SEQUENCE</scope>
    <source>
        <strain evidence="7">DC-6</strain>
    </source>
</reference>
<dbReference type="PANTHER" id="PTHR30461:SF2">
    <property type="entry name" value="SERINE RECOMBINASE PINE-RELATED"/>
    <property type="match status" value="1"/>
</dbReference>
<evidence type="ECO:0000256" key="5">
    <source>
        <dbReference type="ARBA" id="ARBA00023172"/>
    </source>
</evidence>
<keyword evidence="3" id="KW-0230">DNA invertase</keyword>
<reference evidence="7" key="1">
    <citation type="journal article" date="2014" name="Appl. Environ. Microbiol.">
        <title>Novel three-component Rieske non-heme iron oxygenase system catalyzing the N-dealkylation of chloroacetanilide herbicides in sphingomonads DC-6 and DC-2.</title>
        <authorList>
            <person name="Chen Q."/>
            <person name="Wang C.H."/>
            <person name="Deng S.K."/>
            <person name="Wu Y.D."/>
            <person name="Li Y."/>
            <person name="Yao L."/>
            <person name="Jiang J.D."/>
            <person name="Yan X."/>
            <person name="He J."/>
            <person name="Li S.P."/>
        </authorList>
    </citation>
    <scope>NUCLEOTIDE SEQUENCE</scope>
    <source>
        <strain evidence="7">DC-6</strain>
    </source>
</reference>
<evidence type="ECO:0000313" key="7">
    <source>
        <dbReference type="EMBL" id="AIA08947.1"/>
    </source>
</evidence>
<dbReference type="PROSITE" id="PS51736">
    <property type="entry name" value="RECOMBINASES_3"/>
    <property type="match status" value="1"/>
</dbReference>
<proteinExistence type="inferred from homology"/>
<evidence type="ECO:0000256" key="4">
    <source>
        <dbReference type="ARBA" id="ARBA00023125"/>
    </source>
</evidence>
<dbReference type="GO" id="GO:0015074">
    <property type="term" value="P:DNA integration"/>
    <property type="evidence" value="ECO:0007669"/>
    <property type="project" value="UniProtKB-KW"/>
</dbReference>
<evidence type="ECO:0000259" key="6">
    <source>
        <dbReference type="PROSITE" id="PS51736"/>
    </source>
</evidence>
<keyword evidence="2" id="KW-0229">DNA integration</keyword>
<evidence type="ECO:0000256" key="3">
    <source>
        <dbReference type="ARBA" id="ARBA00023100"/>
    </source>
</evidence>
<feature type="domain" description="Resolvase/invertase-type recombinase catalytic" evidence="6">
    <location>
        <begin position="21"/>
        <end position="155"/>
    </location>
</feature>
<dbReference type="PANTHER" id="PTHR30461">
    <property type="entry name" value="DNA-INVERTASE FROM LAMBDOID PROPHAGE"/>
    <property type="match status" value="1"/>
</dbReference>
<accession>A0A059WM70</accession>
<dbReference type="GO" id="GO:0003677">
    <property type="term" value="F:DNA binding"/>
    <property type="evidence" value="ECO:0007669"/>
    <property type="project" value="UniProtKB-KW"/>
</dbReference>
<dbReference type="CDD" id="cd03768">
    <property type="entry name" value="SR_ResInv"/>
    <property type="match status" value="1"/>
</dbReference>